<dbReference type="AlphaFoldDB" id="A0AAV7QL38"/>
<accession>A0AAV7QL38</accession>
<comment type="caution">
    <text evidence="1">The sequence shown here is derived from an EMBL/GenBank/DDBJ whole genome shotgun (WGS) entry which is preliminary data.</text>
</comment>
<name>A0AAV7QL38_PLEWA</name>
<dbReference type="EMBL" id="JANPWB010000010">
    <property type="protein sequence ID" value="KAJ1140873.1"/>
    <property type="molecule type" value="Genomic_DNA"/>
</dbReference>
<evidence type="ECO:0000313" key="1">
    <source>
        <dbReference type="EMBL" id="KAJ1140873.1"/>
    </source>
</evidence>
<proteinExistence type="predicted"/>
<keyword evidence="2" id="KW-1185">Reference proteome</keyword>
<dbReference type="Proteomes" id="UP001066276">
    <property type="component" value="Chromosome 6"/>
</dbReference>
<sequence length="92" mass="10072">MTRTTFHSQTTWGRLAAVRTDMLGTMVVVERGGLPTGKGRNPTSTLIAFSYRKNEGENILPALRVAGYAKWDSADGSVYFTVNCCPCGNKRL</sequence>
<gene>
    <name evidence="1" type="ORF">NDU88_007211</name>
</gene>
<organism evidence="1 2">
    <name type="scientific">Pleurodeles waltl</name>
    <name type="common">Iberian ribbed newt</name>
    <dbReference type="NCBI Taxonomy" id="8319"/>
    <lineage>
        <taxon>Eukaryota</taxon>
        <taxon>Metazoa</taxon>
        <taxon>Chordata</taxon>
        <taxon>Craniata</taxon>
        <taxon>Vertebrata</taxon>
        <taxon>Euteleostomi</taxon>
        <taxon>Amphibia</taxon>
        <taxon>Batrachia</taxon>
        <taxon>Caudata</taxon>
        <taxon>Salamandroidea</taxon>
        <taxon>Salamandridae</taxon>
        <taxon>Pleurodelinae</taxon>
        <taxon>Pleurodeles</taxon>
    </lineage>
</organism>
<evidence type="ECO:0000313" key="2">
    <source>
        <dbReference type="Proteomes" id="UP001066276"/>
    </source>
</evidence>
<protein>
    <submittedName>
        <fullName evidence="1">Uncharacterized protein</fullName>
    </submittedName>
</protein>
<reference evidence="1" key="1">
    <citation type="journal article" date="2022" name="bioRxiv">
        <title>Sequencing and chromosome-scale assembly of the giantPleurodeles waltlgenome.</title>
        <authorList>
            <person name="Brown T."/>
            <person name="Elewa A."/>
            <person name="Iarovenko S."/>
            <person name="Subramanian E."/>
            <person name="Araus A.J."/>
            <person name="Petzold A."/>
            <person name="Susuki M."/>
            <person name="Suzuki K.-i.T."/>
            <person name="Hayashi T."/>
            <person name="Toyoda A."/>
            <person name="Oliveira C."/>
            <person name="Osipova E."/>
            <person name="Leigh N.D."/>
            <person name="Simon A."/>
            <person name="Yun M.H."/>
        </authorList>
    </citation>
    <scope>NUCLEOTIDE SEQUENCE</scope>
    <source>
        <strain evidence="1">20211129_DDA</strain>
        <tissue evidence="1">Liver</tissue>
    </source>
</reference>